<dbReference type="Proteomes" id="UP000009229">
    <property type="component" value="Chromosome"/>
</dbReference>
<keyword evidence="1" id="KW-1133">Transmembrane helix</keyword>
<dbReference type="RefSeq" id="WP_013823868.1">
    <property type="nucleotide sequence ID" value="NC_015573.1"/>
</dbReference>
<name>A0AAU8PJU9_DESK7</name>
<reference evidence="3" key="1">
    <citation type="submission" date="2011-05" db="EMBL/GenBank/DDBJ databases">
        <title>Complete sequence of Desulfotomaculum kuznetsovii DSM 6115.</title>
        <authorList>
            <person name="Lucas S."/>
            <person name="Han J."/>
            <person name="Lapidus A."/>
            <person name="Cheng J.-F."/>
            <person name="Goodwin L."/>
            <person name="Pitluck S."/>
            <person name="Peters L."/>
            <person name="Mikhailova N."/>
            <person name="Lu M."/>
            <person name="Saunders E."/>
            <person name="Han C."/>
            <person name="Tapia R."/>
            <person name="Land M."/>
            <person name="Hauser L."/>
            <person name="Kyrpides N."/>
            <person name="Ivanova N."/>
            <person name="Pagani I."/>
            <person name="Nazina T."/>
            <person name="Ivanova A."/>
            <person name="Parshina S."/>
            <person name="Kuever J."/>
            <person name="Muyzer G."/>
            <person name="Plugge C."/>
            <person name="Stams A."/>
            <person name="Woyke T."/>
        </authorList>
    </citation>
    <scope>NUCLEOTIDE SEQUENCE [LARGE SCALE GENOMIC DNA]</scope>
    <source>
        <strain evidence="3">DSM 6115 / VKM B-1805 / 17</strain>
    </source>
</reference>
<sequence length="82" mass="9146">MQDGRAGCLSREEYLGEEALPSRQSKPTPDYDPSLLEYLEESFARIELYRAGDHDEEKGSLWPVIVLGAALSTCLLFVLSIV</sequence>
<gene>
    <name evidence="2" type="ordered locus">Desku_2846</name>
</gene>
<evidence type="ECO:0000313" key="2">
    <source>
        <dbReference type="EMBL" id="AEG16357.1"/>
    </source>
</evidence>
<keyword evidence="1" id="KW-0472">Membrane</keyword>
<evidence type="ECO:0000313" key="3">
    <source>
        <dbReference type="Proteomes" id="UP000009229"/>
    </source>
</evidence>
<proteinExistence type="predicted"/>
<dbReference type="KEGG" id="dku:Desku_2846"/>
<dbReference type="AlphaFoldDB" id="A0AAU8PJU9"/>
<keyword evidence="1" id="KW-0812">Transmembrane</keyword>
<protein>
    <submittedName>
        <fullName evidence="2">Uncharacterized protein</fullName>
    </submittedName>
</protein>
<accession>A0AAU8PJU9</accession>
<keyword evidence="3" id="KW-1185">Reference proteome</keyword>
<organism evidence="2 3">
    <name type="scientific">Desulfofundulus kuznetsovii (strain DSM 6115 / VKM B-1805 / 17)</name>
    <name type="common">Desulfotomaculum kuznetsovii</name>
    <dbReference type="NCBI Taxonomy" id="760568"/>
    <lineage>
        <taxon>Bacteria</taxon>
        <taxon>Bacillati</taxon>
        <taxon>Bacillota</taxon>
        <taxon>Clostridia</taxon>
        <taxon>Eubacteriales</taxon>
        <taxon>Peptococcaceae</taxon>
        <taxon>Desulfofundulus</taxon>
    </lineage>
</organism>
<evidence type="ECO:0000256" key="1">
    <source>
        <dbReference type="SAM" id="Phobius"/>
    </source>
</evidence>
<feature type="transmembrane region" description="Helical" evidence="1">
    <location>
        <begin position="61"/>
        <end position="81"/>
    </location>
</feature>
<dbReference type="EMBL" id="CP002770">
    <property type="protein sequence ID" value="AEG16357.1"/>
    <property type="molecule type" value="Genomic_DNA"/>
</dbReference>